<reference evidence="2 3" key="1">
    <citation type="submission" date="2020-09" db="EMBL/GenBank/DDBJ databases">
        <title>Parvimonas S3374 sp. nov.</title>
        <authorList>
            <person name="Buhl M."/>
        </authorList>
    </citation>
    <scope>NUCLEOTIDE SEQUENCE [LARGE SCALE GENOMIC DNA]</scope>
    <source>
        <strain evidence="2 3">S3374</strain>
    </source>
</reference>
<dbReference type="PANTHER" id="PTHR33169:SF14">
    <property type="entry name" value="TRANSCRIPTIONAL REGULATOR RV3488"/>
    <property type="match status" value="1"/>
</dbReference>
<organism evidence="2 3">
    <name type="scientific">Parvimonas parva</name>
    <dbReference type="NCBI Taxonomy" id="2769485"/>
    <lineage>
        <taxon>Bacteria</taxon>
        <taxon>Bacillati</taxon>
        <taxon>Bacillota</taxon>
        <taxon>Tissierellia</taxon>
        <taxon>Tissierellales</taxon>
        <taxon>Peptoniphilaceae</taxon>
        <taxon>Parvimonas</taxon>
    </lineage>
</organism>
<dbReference type="PANTHER" id="PTHR33169">
    <property type="entry name" value="PADR-FAMILY TRANSCRIPTIONAL REGULATOR"/>
    <property type="match status" value="1"/>
</dbReference>
<dbReference type="InterPro" id="IPR036390">
    <property type="entry name" value="WH_DNA-bd_sf"/>
</dbReference>
<evidence type="ECO:0000313" key="3">
    <source>
        <dbReference type="Proteomes" id="UP000823123"/>
    </source>
</evidence>
<dbReference type="SUPFAM" id="SSF46785">
    <property type="entry name" value="Winged helix' DNA-binding domain"/>
    <property type="match status" value="1"/>
</dbReference>
<dbReference type="Pfam" id="PF03551">
    <property type="entry name" value="PadR"/>
    <property type="match status" value="1"/>
</dbReference>
<evidence type="ECO:0000259" key="1">
    <source>
        <dbReference type="Pfam" id="PF03551"/>
    </source>
</evidence>
<gene>
    <name evidence="2" type="ORF">IBJ83_01770</name>
</gene>
<dbReference type="Proteomes" id="UP000823123">
    <property type="component" value="Unassembled WGS sequence"/>
</dbReference>
<dbReference type="RefSeq" id="WP_201275108.1">
    <property type="nucleotide sequence ID" value="NZ_JACVDA010000004.1"/>
</dbReference>
<comment type="caution">
    <text evidence="2">The sequence shown here is derived from an EMBL/GenBank/DDBJ whole genome shotgun (WGS) entry which is preliminary data.</text>
</comment>
<protein>
    <submittedName>
        <fullName evidence="2">PadR family transcriptional regulator</fullName>
    </submittedName>
</protein>
<dbReference type="InterPro" id="IPR052509">
    <property type="entry name" value="Metal_resp_DNA-bind_regulator"/>
</dbReference>
<proteinExistence type="predicted"/>
<sequence>MYYPISALLIECVILSIIDVKDSYGYEISQSVKKISYIKESTLYPILKKLEQNEFLTTYDSEYNGRKRKYYRITLTGKTQLKFLKSEWITYRDEIDKIVVGGLFDE</sequence>
<dbReference type="InterPro" id="IPR005149">
    <property type="entry name" value="Tscrpt_reg_PadR_N"/>
</dbReference>
<evidence type="ECO:0000313" key="2">
    <source>
        <dbReference type="EMBL" id="MBK1468044.1"/>
    </source>
</evidence>
<dbReference type="InterPro" id="IPR036388">
    <property type="entry name" value="WH-like_DNA-bd_sf"/>
</dbReference>
<feature type="domain" description="Transcription regulator PadR N-terminal" evidence="1">
    <location>
        <begin position="14"/>
        <end position="82"/>
    </location>
</feature>
<dbReference type="Gene3D" id="1.10.10.10">
    <property type="entry name" value="Winged helix-like DNA-binding domain superfamily/Winged helix DNA-binding domain"/>
    <property type="match status" value="1"/>
</dbReference>
<name>A0ABS1C7G5_9FIRM</name>
<accession>A0ABS1C7G5</accession>
<dbReference type="EMBL" id="JACVDA010000004">
    <property type="protein sequence ID" value="MBK1468044.1"/>
    <property type="molecule type" value="Genomic_DNA"/>
</dbReference>
<keyword evidence="3" id="KW-1185">Reference proteome</keyword>